<feature type="region of interest" description="Disordered" evidence="1">
    <location>
        <begin position="31"/>
        <end position="81"/>
    </location>
</feature>
<feature type="compositionally biased region" description="Pro residues" evidence="1">
    <location>
        <begin position="47"/>
        <end position="60"/>
    </location>
</feature>
<sequence length="81" mass="7720">MPGAACDLVVPACLHGPAPPCGTEQQATCQGRRAGEVPGIAGNRPGSPRPAAAPAPPPGGICPAASSPPFARGLRGSATAA</sequence>
<evidence type="ECO:0000256" key="1">
    <source>
        <dbReference type="SAM" id="MobiDB-lite"/>
    </source>
</evidence>
<dbReference type="Proteomes" id="UP000001591">
    <property type="component" value="Chromosome"/>
</dbReference>
<organism evidence="2 3">
    <name type="scientific">Rhodospirillum centenum (strain ATCC 51521 / SW)</name>
    <dbReference type="NCBI Taxonomy" id="414684"/>
    <lineage>
        <taxon>Bacteria</taxon>
        <taxon>Pseudomonadati</taxon>
        <taxon>Pseudomonadota</taxon>
        <taxon>Alphaproteobacteria</taxon>
        <taxon>Rhodospirillales</taxon>
        <taxon>Rhodospirillaceae</taxon>
        <taxon>Rhodospirillum</taxon>
    </lineage>
</organism>
<name>B6IVI0_RHOCS</name>
<gene>
    <name evidence="2" type="ordered locus">RC1_2936</name>
</gene>
<dbReference type="EMBL" id="CP000613">
    <property type="protein sequence ID" value="ACJ00304.1"/>
    <property type="molecule type" value="Genomic_DNA"/>
</dbReference>
<protein>
    <submittedName>
        <fullName evidence="2">Uncharacterized protein</fullName>
    </submittedName>
</protein>
<dbReference type="HOGENOM" id="CLU_2571533_0_0_5"/>
<dbReference type="AlphaFoldDB" id="B6IVI0"/>
<proteinExistence type="predicted"/>
<reference evidence="2 3" key="1">
    <citation type="journal article" date="2010" name="BMC Genomics">
        <title>Metabolic flexibility revealed in the genome of the cyst-forming alpha-1 proteobacterium Rhodospirillum centenum.</title>
        <authorList>
            <person name="Lu Y.K."/>
            <person name="Marden J."/>
            <person name="Han M."/>
            <person name="Swingley W.D."/>
            <person name="Mastrian S.D."/>
            <person name="Chowdhury S.R."/>
            <person name="Hao J."/>
            <person name="Helmy T."/>
            <person name="Kim S."/>
            <person name="Kurdoglu A.A."/>
            <person name="Matthies H.J."/>
            <person name="Rollo D."/>
            <person name="Stothard P."/>
            <person name="Blankenship R.E."/>
            <person name="Bauer C.E."/>
            <person name="Touchman J.W."/>
        </authorList>
    </citation>
    <scope>NUCLEOTIDE SEQUENCE [LARGE SCALE GENOMIC DNA]</scope>
    <source>
        <strain evidence="3">ATCC 51521 / SW</strain>
    </source>
</reference>
<accession>B6IVI0</accession>
<evidence type="ECO:0000313" key="3">
    <source>
        <dbReference type="Proteomes" id="UP000001591"/>
    </source>
</evidence>
<evidence type="ECO:0000313" key="2">
    <source>
        <dbReference type="EMBL" id="ACJ00304.1"/>
    </source>
</evidence>
<dbReference type="KEGG" id="rce:RC1_2936"/>
<keyword evidence="3" id="KW-1185">Reference proteome</keyword>
<dbReference type="STRING" id="414684.RC1_2936"/>